<reference evidence="2" key="3">
    <citation type="journal article" date="2000" name="DNA Res.">
        <title>Analysis of unique variable region of a plant root inducing plasmid, pRi1724, by the construction of its physical map and library.</title>
        <authorList>
            <person name="Moriguchi K."/>
            <person name="Maeda Y."/>
            <person name="Satou M."/>
            <person name="Kataoka M."/>
            <person name="Tanaka N."/>
            <person name="Yoshida K."/>
        </authorList>
    </citation>
    <scope>NUCLEOTIDE SEQUENCE</scope>
    <source>
        <strain evidence="2">MAFF03-01724</strain>
        <plasmid evidence="2">pRi1724</plasmid>
    </source>
</reference>
<dbReference type="PANTHER" id="PTHR22603">
    <property type="entry name" value="CHOLINE/ETHANOALAMINE KINASE"/>
    <property type="match status" value="1"/>
</dbReference>
<geneLocation type="plasmid" evidence="2">
    <name>pRi1724</name>
</geneLocation>
<organism evidence="2">
    <name type="scientific">Rhizobium rhizogenes</name>
    <name type="common">Agrobacterium rhizogenes</name>
    <dbReference type="NCBI Taxonomy" id="359"/>
    <lineage>
        <taxon>Bacteria</taxon>
        <taxon>Pseudomonadati</taxon>
        <taxon>Pseudomonadota</taxon>
        <taxon>Alphaproteobacteria</taxon>
        <taxon>Hyphomicrobiales</taxon>
        <taxon>Rhizobiaceae</taxon>
        <taxon>Rhizobium/Agrobacterium group</taxon>
        <taxon>Rhizobium</taxon>
    </lineage>
</organism>
<dbReference type="PANTHER" id="PTHR22603:SF66">
    <property type="entry name" value="ETHANOLAMINE KINASE"/>
    <property type="match status" value="1"/>
</dbReference>
<dbReference type="GO" id="GO:0006646">
    <property type="term" value="P:phosphatidylethanolamine biosynthetic process"/>
    <property type="evidence" value="ECO:0007669"/>
    <property type="project" value="TreeGrafter"/>
</dbReference>
<reference evidence="3" key="2">
    <citation type="journal article" date="1999" name="Nucleic Acids Symp. Ser.">
        <title>Genome structure of Ri plasmid (1): Sequencing analysis of T-DNA and its flanking regions of pRi1724 in Japanese Agrobacterium rhizogenes.</title>
        <authorList>
            <person name="Maeda Y."/>
            <person name="Moriguchi K."/>
            <person name="Kataoka M."/>
            <person name="Satou M."/>
            <person name="Satutui N.H.N."/>
            <person name="Tanaka N."/>
            <person name="Yoshida K."/>
        </authorList>
    </citation>
    <scope>NUCLEOTIDE SEQUENCE</scope>
    <source>
        <strain evidence="3">MAFF03-01724</strain>
        <plasmid evidence="3">pRi1724</plasmid>
    </source>
</reference>
<proteinExistence type="predicted"/>
<feature type="region of interest" description="Disordered" evidence="1">
    <location>
        <begin position="1"/>
        <end position="20"/>
    </location>
</feature>
<reference evidence="2" key="4">
    <citation type="journal article" date="2001" name="J. Mol. Biol.">
        <title>The complete nucleotide sequence of a plant root-inducing (Ri) plasmid indicates its chimeric structure and evolutionary relationship between tumor-inducing (Ti) and symbiotic (Sym) plasmids in Rhizobiaceae.</title>
        <authorList>
            <person name="Moriguchi K."/>
            <person name="Maeda Y."/>
            <person name="Satou M."/>
            <person name="Hardayani N.S.N."/>
            <person name="Kataoka M."/>
            <person name="Tanaka N."/>
            <person name="Yoshida K."/>
        </authorList>
    </citation>
    <scope>NUCLEOTIDE SEQUENCE</scope>
    <source>
        <strain evidence="2">MAFF03-01724</strain>
        <plasmid evidence="2">pRi1724</plasmid>
    </source>
</reference>
<evidence type="ECO:0000256" key="1">
    <source>
        <dbReference type="SAM" id="MobiDB-lite"/>
    </source>
</evidence>
<keyword evidence="2" id="KW-0614">Plasmid</keyword>
<dbReference type="GO" id="GO:0004305">
    <property type="term" value="F:ethanolamine kinase activity"/>
    <property type="evidence" value="ECO:0007669"/>
    <property type="project" value="TreeGrafter"/>
</dbReference>
<dbReference type="AlphaFoldDB" id="Q9KWB6"/>
<accession>Q9KWB6</accession>
<dbReference type="Pfam" id="PF01633">
    <property type="entry name" value="Choline_kinase"/>
    <property type="match status" value="1"/>
</dbReference>
<evidence type="ECO:0000313" key="2">
    <source>
        <dbReference type="EMBL" id="BAA97779.1"/>
    </source>
</evidence>
<dbReference type="EMBL" id="AB039932">
    <property type="protein sequence ID" value="BAA97779.1"/>
    <property type="molecule type" value="Genomic_DNA"/>
</dbReference>
<dbReference type="SUPFAM" id="SSF56112">
    <property type="entry name" value="Protein kinase-like (PK-like)"/>
    <property type="match status" value="1"/>
</dbReference>
<dbReference type="EMBL" id="AP002086">
    <property type="protein sequence ID" value="BAB16187.1"/>
    <property type="molecule type" value="Genomic_DNA"/>
</dbReference>
<dbReference type="Gene3D" id="3.90.1200.10">
    <property type="match status" value="1"/>
</dbReference>
<dbReference type="Gene3D" id="3.30.200.20">
    <property type="entry name" value="Phosphorylase Kinase, domain 1"/>
    <property type="match status" value="1"/>
</dbReference>
<dbReference type="GO" id="GO:0005737">
    <property type="term" value="C:cytoplasm"/>
    <property type="evidence" value="ECO:0007669"/>
    <property type="project" value="TreeGrafter"/>
</dbReference>
<reference evidence="2" key="1">
    <citation type="journal article" date="1998" name="Nucleic Acids Symp. Ser.">
        <title>Genome structure of Ri plasmid (1): Construction of linking library and physical map of pRi1724 in Japanese Agrobacterium.</title>
        <authorList>
            <person name="Moriguchi K."/>
            <person name="Nishida T."/>
            <person name="Maeda Y."/>
            <person name="Tanaka N."/>
            <person name="Yoshida K."/>
        </authorList>
    </citation>
    <scope>NUCLEOTIDE SEQUENCE</scope>
    <source>
        <strain evidence="2">MAFF03-01724</strain>
        <plasmid evidence="2">pRi1724</plasmid>
    </source>
</reference>
<name>Q9KWB6_RHIRH</name>
<dbReference type="InterPro" id="IPR011009">
    <property type="entry name" value="Kinase-like_dom_sf"/>
</dbReference>
<sequence length="339" mass="38210">MAAPESSHGHRRTTLRDMAETGLTEKAMRLRLGEGASQAEQAIEQAIIAVADWRDLDVSYEPVPGGISNPNWRVYVAGAPHSFFVKIPGAGTEMFIDRKTANEAGRKAHEAGVGARIIDFFPETGVEVSEFVEGLRTSTNADFLDPVVRFNGLRALKAFNDTAPLSQRKTTFDMIDEHFQQVLELGGDFPSDFGWMNARYREARGALEASGLDLAPCMNDTLAGNFLLHSDRRVMLVDFEYASTNDRAAELALWFCEMCFSPETEKELIEEYYGRADPGILARIALFKALVDLKWSTWAMVQNEVSRLDFDFFKYGFWKHMRARFAMSNPLWPQWLKAV</sequence>
<protein>
    <submittedName>
        <fullName evidence="2">Riorf68 protein</fullName>
    </submittedName>
</protein>
<dbReference type="CDD" id="cd05151">
    <property type="entry name" value="ChoK-like"/>
    <property type="match status" value="1"/>
</dbReference>
<evidence type="ECO:0000313" key="3">
    <source>
        <dbReference type="EMBL" id="BAB16187.1"/>
    </source>
</evidence>
<gene>
    <name evidence="2" type="primary">riorf68</name>
</gene>